<protein>
    <recommendedName>
        <fullName evidence="3">Tetratricopeptide repeat protein</fullName>
    </recommendedName>
</protein>
<evidence type="ECO:0000313" key="1">
    <source>
        <dbReference type="EMBL" id="MBM3275574.1"/>
    </source>
</evidence>
<sequence length="117" mass="11830">LAGDAGAARDILDQALAIADAAHNEEESAIIRTLQAELRSLAGDAASGAAEAADAIGRIRKVGNPLELGRALIRAARIYRASGDLDAANQLTTEAAGIFEKLGAALDLAAARALVTA</sequence>
<organism evidence="1 2">
    <name type="scientific">Candidatus Tanganyikabacteria bacterium</name>
    <dbReference type="NCBI Taxonomy" id="2961651"/>
    <lineage>
        <taxon>Bacteria</taxon>
        <taxon>Bacillati</taxon>
        <taxon>Candidatus Sericytochromatia</taxon>
        <taxon>Candidatus Tanganyikabacteria</taxon>
    </lineage>
</organism>
<evidence type="ECO:0008006" key="3">
    <source>
        <dbReference type="Google" id="ProtNLM"/>
    </source>
</evidence>
<gene>
    <name evidence="1" type="ORF">FJZ00_10490</name>
</gene>
<dbReference type="SUPFAM" id="SSF48452">
    <property type="entry name" value="TPR-like"/>
    <property type="match status" value="1"/>
</dbReference>
<dbReference type="Proteomes" id="UP000703893">
    <property type="component" value="Unassembled WGS sequence"/>
</dbReference>
<proteinExistence type="predicted"/>
<evidence type="ECO:0000313" key="2">
    <source>
        <dbReference type="Proteomes" id="UP000703893"/>
    </source>
</evidence>
<name>A0A937X450_9BACT</name>
<comment type="caution">
    <text evidence="1">The sequence shown here is derived from an EMBL/GenBank/DDBJ whole genome shotgun (WGS) entry which is preliminary data.</text>
</comment>
<dbReference type="InterPro" id="IPR011990">
    <property type="entry name" value="TPR-like_helical_dom_sf"/>
</dbReference>
<dbReference type="AlphaFoldDB" id="A0A937X450"/>
<dbReference type="EMBL" id="VGJX01000633">
    <property type="protein sequence ID" value="MBM3275574.1"/>
    <property type="molecule type" value="Genomic_DNA"/>
</dbReference>
<reference evidence="1 2" key="1">
    <citation type="submission" date="2019-03" db="EMBL/GenBank/DDBJ databases">
        <title>Lake Tanganyika Metagenome-Assembled Genomes (MAGs).</title>
        <authorList>
            <person name="Tran P."/>
        </authorList>
    </citation>
    <scope>NUCLEOTIDE SEQUENCE [LARGE SCALE GENOMIC DNA]</scope>
    <source>
        <strain evidence="1">K_DeepCast_65m_m2_236</strain>
    </source>
</reference>
<feature type="non-terminal residue" evidence="1">
    <location>
        <position position="1"/>
    </location>
</feature>
<accession>A0A937X450</accession>